<sequence length="152" mass="17036">MLLVIPFGAQTLVSILIAIEPFIFADFGSSIFEPDLNSGFGNANSSSQILSHINVRISSALEQFFQLGQLKFGELSALSSLAPLARFDGHLRRGDDTLWLLWQLITGVFLFCRTTSVGRRVGHFWLADTTRGRRGRRGRLGVERNGQWQRQI</sequence>
<evidence type="ECO:0000313" key="2">
    <source>
        <dbReference type="Proteomes" id="UP000276133"/>
    </source>
</evidence>
<organism evidence="1 2">
    <name type="scientific">Brachionus plicatilis</name>
    <name type="common">Marine rotifer</name>
    <name type="synonym">Brachionus muelleri</name>
    <dbReference type="NCBI Taxonomy" id="10195"/>
    <lineage>
        <taxon>Eukaryota</taxon>
        <taxon>Metazoa</taxon>
        <taxon>Spiralia</taxon>
        <taxon>Gnathifera</taxon>
        <taxon>Rotifera</taxon>
        <taxon>Eurotatoria</taxon>
        <taxon>Monogononta</taxon>
        <taxon>Pseudotrocha</taxon>
        <taxon>Ploima</taxon>
        <taxon>Brachionidae</taxon>
        <taxon>Brachionus</taxon>
    </lineage>
</organism>
<evidence type="ECO:0000313" key="1">
    <source>
        <dbReference type="EMBL" id="RNA20318.1"/>
    </source>
</evidence>
<comment type="caution">
    <text evidence="1">The sequence shown here is derived from an EMBL/GenBank/DDBJ whole genome shotgun (WGS) entry which is preliminary data.</text>
</comment>
<accession>A0A3M7RAN2</accession>
<proteinExistence type="predicted"/>
<dbReference type="AlphaFoldDB" id="A0A3M7RAN2"/>
<keyword evidence="2" id="KW-1185">Reference proteome</keyword>
<name>A0A3M7RAN2_BRAPC</name>
<dbReference type="Proteomes" id="UP000276133">
    <property type="component" value="Unassembled WGS sequence"/>
</dbReference>
<gene>
    <name evidence="1" type="ORF">BpHYR1_008608</name>
</gene>
<protein>
    <submittedName>
        <fullName evidence="1">Uncharacterized protein</fullName>
    </submittedName>
</protein>
<reference evidence="1 2" key="1">
    <citation type="journal article" date="2018" name="Sci. Rep.">
        <title>Genomic signatures of local adaptation to the degree of environmental predictability in rotifers.</title>
        <authorList>
            <person name="Franch-Gras L."/>
            <person name="Hahn C."/>
            <person name="Garcia-Roger E.M."/>
            <person name="Carmona M.J."/>
            <person name="Serra M."/>
            <person name="Gomez A."/>
        </authorList>
    </citation>
    <scope>NUCLEOTIDE SEQUENCE [LARGE SCALE GENOMIC DNA]</scope>
    <source>
        <strain evidence="1">HYR1</strain>
    </source>
</reference>
<dbReference type="EMBL" id="REGN01003879">
    <property type="protein sequence ID" value="RNA20318.1"/>
    <property type="molecule type" value="Genomic_DNA"/>
</dbReference>